<gene>
    <name evidence="1" type="ORF">ACAOBT_LOCUS38306</name>
</gene>
<sequence length="120" mass="13665">MDQKQSIPTEATETQAAILPSCPDLFVFYKKSMIQCNQLDRGQTMLSLAKVHKDEQTKICYVLTTAEYCLETTQQLQDKLKEKIDPSLADQIDFSKGQDDFHKVISNCIQILVQDFGKCL</sequence>
<dbReference type="PANTHER" id="PTHR12820">
    <property type="entry name" value="VACUOLAR SORTING PROTEIN 53"/>
    <property type="match status" value="1"/>
</dbReference>
<reference evidence="1" key="1">
    <citation type="submission" date="2022-03" db="EMBL/GenBank/DDBJ databases">
        <authorList>
            <person name="Sayadi A."/>
        </authorList>
    </citation>
    <scope>NUCLEOTIDE SEQUENCE</scope>
</reference>
<dbReference type="GO" id="GO:0005829">
    <property type="term" value="C:cytosol"/>
    <property type="evidence" value="ECO:0007669"/>
    <property type="project" value="GOC"/>
</dbReference>
<keyword evidence="2" id="KW-1185">Reference proteome</keyword>
<evidence type="ECO:0000313" key="1">
    <source>
        <dbReference type="EMBL" id="CAH2021101.1"/>
    </source>
</evidence>
<evidence type="ECO:0000313" key="2">
    <source>
        <dbReference type="Proteomes" id="UP001152888"/>
    </source>
</evidence>
<organism evidence="1 2">
    <name type="scientific">Acanthoscelides obtectus</name>
    <name type="common">Bean weevil</name>
    <name type="synonym">Bruchus obtectus</name>
    <dbReference type="NCBI Taxonomy" id="200917"/>
    <lineage>
        <taxon>Eukaryota</taxon>
        <taxon>Metazoa</taxon>
        <taxon>Ecdysozoa</taxon>
        <taxon>Arthropoda</taxon>
        <taxon>Hexapoda</taxon>
        <taxon>Insecta</taxon>
        <taxon>Pterygota</taxon>
        <taxon>Neoptera</taxon>
        <taxon>Endopterygota</taxon>
        <taxon>Coleoptera</taxon>
        <taxon>Polyphaga</taxon>
        <taxon>Cucujiformia</taxon>
        <taxon>Chrysomeloidea</taxon>
        <taxon>Chrysomelidae</taxon>
        <taxon>Bruchinae</taxon>
        <taxon>Bruchini</taxon>
        <taxon>Acanthoscelides</taxon>
    </lineage>
</organism>
<proteinExistence type="predicted"/>
<accession>A0A9P0VUM5</accession>
<name>A0A9P0VUM5_ACAOB</name>
<dbReference type="AlphaFoldDB" id="A0A9P0VUM5"/>
<dbReference type="GO" id="GO:0042147">
    <property type="term" value="P:retrograde transport, endosome to Golgi"/>
    <property type="evidence" value="ECO:0007669"/>
    <property type="project" value="InterPro"/>
</dbReference>
<dbReference type="GO" id="GO:0000938">
    <property type="term" value="C:GARP complex"/>
    <property type="evidence" value="ECO:0007669"/>
    <property type="project" value="InterPro"/>
</dbReference>
<comment type="caution">
    <text evidence="1">The sequence shown here is derived from an EMBL/GenBank/DDBJ whole genome shotgun (WGS) entry which is preliminary data.</text>
</comment>
<dbReference type="InterPro" id="IPR039766">
    <property type="entry name" value="Vps53"/>
</dbReference>
<dbReference type="Proteomes" id="UP001152888">
    <property type="component" value="Unassembled WGS sequence"/>
</dbReference>
<protein>
    <submittedName>
        <fullName evidence="1">Uncharacterized protein</fullName>
    </submittedName>
</protein>
<dbReference type="PANTHER" id="PTHR12820:SF0">
    <property type="entry name" value="VACUOLAR PROTEIN SORTING-ASSOCIATED PROTEIN 53 HOMOLOG"/>
    <property type="match status" value="1"/>
</dbReference>
<dbReference type="EMBL" id="CAKOFQ010011823">
    <property type="protein sequence ID" value="CAH2021101.1"/>
    <property type="molecule type" value="Genomic_DNA"/>
</dbReference>